<gene>
    <name evidence="3" type="ORF">BscR1v2_006560</name>
</gene>
<sequence>MLERRDSEITDLKRRVANMVMVGKISHVDHKNARYRVQSGNIVSDWIPDTQARAGKTRSYEGRDVGEQVIVLSTSGDLSQGMIIGSIHTDANQAADKGNIHTTIYPDGTTIEYDDETSTYSLTIKSEGKFILTISDGVSMKGEGGELEITAPDGIKIISESDMTLKADGNMTLEAQGDVSIKSSDGVSLESGNDMSLKSSGSASLESGSHMSLKSSSGTSLKAGGEVSVKSSGLKHNSVNVGSGHKHPGVTPGGAMTGGPI</sequence>
<feature type="compositionally biased region" description="Polar residues" evidence="1">
    <location>
        <begin position="229"/>
        <end position="241"/>
    </location>
</feature>
<dbReference type="Gene3D" id="6.20.150.10">
    <property type="match status" value="1"/>
</dbReference>
<dbReference type="STRING" id="687861.BscR1v2_006560"/>
<feature type="domain" description="Gp5/Type VI secretion system Vgr protein OB-fold" evidence="2">
    <location>
        <begin position="22"/>
        <end position="88"/>
    </location>
</feature>
<evidence type="ECO:0000313" key="3">
    <source>
        <dbReference type="EMBL" id="AQX30596.1"/>
    </source>
</evidence>
<dbReference type="InterPro" id="IPR006531">
    <property type="entry name" value="Gp5/Vgr_OB"/>
</dbReference>
<dbReference type="AlphaFoldDB" id="A0A1S6XPY6"/>
<feature type="compositionally biased region" description="Polar residues" evidence="1">
    <location>
        <begin position="184"/>
        <end position="194"/>
    </location>
</feature>
<proteinExistence type="predicted"/>
<feature type="compositionally biased region" description="Gly residues" evidence="1">
    <location>
        <begin position="251"/>
        <end position="261"/>
    </location>
</feature>
<dbReference type="Proteomes" id="UP000190811">
    <property type="component" value="Chromosome"/>
</dbReference>
<dbReference type="NCBIfam" id="TIGR01644">
    <property type="entry name" value="phage_P2_V"/>
    <property type="match status" value="1"/>
</dbReference>
<protein>
    <submittedName>
        <fullName evidence="3">Phage baseplate assembly protein V</fullName>
    </submittedName>
</protein>
<dbReference type="SUPFAM" id="SSF69349">
    <property type="entry name" value="Phage fibre proteins"/>
    <property type="match status" value="1"/>
</dbReference>
<organism evidence="3 4">
    <name type="scientific">Bartonella schoenbuchensis (strain DSM 13525 / NCTC 13165 / R1)</name>
    <dbReference type="NCBI Taxonomy" id="687861"/>
    <lineage>
        <taxon>Bacteria</taxon>
        <taxon>Pseudomonadati</taxon>
        <taxon>Pseudomonadota</taxon>
        <taxon>Alphaproteobacteria</taxon>
        <taxon>Hyphomicrobiales</taxon>
        <taxon>Bartonellaceae</taxon>
        <taxon>Bartonella</taxon>
    </lineage>
</organism>
<dbReference type="Pfam" id="PF04717">
    <property type="entry name" value="Phage_base_V"/>
    <property type="match status" value="1"/>
</dbReference>
<feature type="region of interest" description="Disordered" evidence="1">
    <location>
        <begin position="184"/>
        <end position="261"/>
    </location>
</feature>
<dbReference type="InterPro" id="IPR037026">
    <property type="entry name" value="Vgr_OB-fold_dom_sf"/>
</dbReference>
<dbReference type="Gene3D" id="2.40.50.230">
    <property type="entry name" value="Gp5 N-terminal domain"/>
    <property type="match status" value="1"/>
</dbReference>
<dbReference type="RefSeq" id="WP_078689703.1">
    <property type="nucleotide sequence ID" value="NZ_CP019789.1"/>
</dbReference>
<evidence type="ECO:0000256" key="1">
    <source>
        <dbReference type="SAM" id="MobiDB-lite"/>
    </source>
</evidence>
<dbReference type="EMBL" id="CP019789">
    <property type="protein sequence ID" value="AQX30596.1"/>
    <property type="molecule type" value="Genomic_DNA"/>
</dbReference>
<evidence type="ECO:0000313" key="4">
    <source>
        <dbReference type="Proteomes" id="UP000190811"/>
    </source>
</evidence>
<feature type="compositionally biased region" description="Low complexity" evidence="1">
    <location>
        <begin position="196"/>
        <end position="225"/>
    </location>
</feature>
<dbReference type="InterPro" id="IPR013046">
    <property type="entry name" value="GpV/Gp45"/>
</dbReference>
<evidence type="ECO:0000259" key="2">
    <source>
        <dbReference type="Pfam" id="PF04717"/>
    </source>
</evidence>
<name>A0A1S6XPY6_BARSR</name>
<accession>A0A1S6XPY6</accession>
<reference evidence="4" key="1">
    <citation type="journal article" date="2017" name="Genome Biol. Evol.">
        <title>Evolutionary Dynamics of Pathoadaptation Revealed by Three Independent Acquisitions of the VirB/D4 Type IV Secretion System in Bartonella.</title>
        <authorList>
            <person name="Harms A."/>
            <person name="Segers F.H."/>
            <person name="Quebatte M."/>
            <person name="Mistl C."/>
            <person name="Manfredi P."/>
            <person name="Korner J."/>
            <person name="Chomel B.B."/>
            <person name="Kosoy M."/>
            <person name="Maruyama S."/>
            <person name="Engel P."/>
            <person name="Dehio C."/>
        </authorList>
    </citation>
    <scope>NUCLEOTIDE SEQUENCE [LARGE SCALE GENOMIC DNA]</scope>
    <source>
        <strain evidence="4">R1</strain>
    </source>
</reference>